<accession>A0A0B0NFM1</accession>
<dbReference type="AlphaFoldDB" id="A0A0B0NFM1"/>
<dbReference type="OMA" id="YSMPLCH"/>
<dbReference type="InterPro" id="IPR024861">
    <property type="entry name" value="Donson"/>
</dbReference>
<reference evidence="6" key="1">
    <citation type="submission" date="2014-09" db="EMBL/GenBank/DDBJ databases">
        <authorList>
            <person name="Mudge J."/>
            <person name="Ramaraj T."/>
            <person name="Lindquist I.E."/>
            <person name="Bharti A.K."/>
            <person name="Sundararajan A."/>
            <person name="Cameron C.T."/>
            <person name="Woodward J.E."/>
            <person name="May G.D."/>
            <person name="Brubaker C."/>
            <person name="Broadhvest J."/>
            <person name="Wilkins T.A."/>
        </authorList>
    </citation>
    <scope>NUCLEOTIDE SEQUENCE</scope>
    <source>
        <strain evidence="6">cv. AKA8401</strain>
    </source>
</reference>
<dbReference type="GO" id="GO:0005634">
    <property type="term" value="C:nucleus"/>
    <property type="evidence" value="ECO:0007669"/>
    <property type="project" value="UniProtKB-SubCell"/>
</dbReference>
<gene>
    <name evidence="5" type="ORF">F383_14859</name>
</gene>
<name>A0A0B0NFM1_GOSAR</name>
<dbReference type="PANTHER" id="PTHR12972">
    <property type="entry name" value="DOWNSTREAM NEIGHBOR OF SON"/>
    <property type="match status" value="1"/>
</dbReference>
<dbReference type="Proteomes" id="UP000032142">
    <property type="component" value="Unassembled WGS sequence"/>
</dbReference>
<dbReference type="KEGG" id="gab:108460620"/>
<keyword evidence="3" id="KW-0539">Nucleus</keyword>
<protein>
    <submittedName>
        <fullName evidence="5">Protein downstream neighbor of Son</fullName>
    </submittedName>
</protein>
<keyword evidence="6" id="KW-1185">Reference proteome</keyword>
<organism evidence="5 6">
    <name type="scientific">Gossypium arboreum</name>
    <name type="common">Tree cotton</name>
    <name type="synonym">Gossypium nanking</name>
    <dbReference type="NCBI Taxonomy" id="29729"/>
    <lineage>
        <taxon>Eukaryota</taxon>
        <taxon>Viridiplantae</taxon>
        <taxon>Streptophyta</taxon>
        <taxon>Embryophyta</taxon>
        <taxon>Tracheophyta</taxon>
        <taxon>Spermatophyta</taxon>
        <taxon>Magnoliopsida</taxon>
        <taxon>eudicotyledons</taxon>
        <taxon>Gunneridae</taxon>
        <taxon>Pentapetalae</taxon>
        <taxon>rosids</taxon>
        <taxon>malvids</taxon>
        <taxon>Malvales</taxon>
        <taxon>Malvaceae</taxon>
        <taxon>Malvoideae</taxon>
        <taxon>Gossypium</taxon>
    </lineage>
</organism>
<comment type="similarity">
    <text evidence="4">Belongs to the DONSON family.</text>
</comment>
<evidence type="ECO:0000256" key="3">
    <source>
        <dbReference type="ARBA" id="ARBA00023242"/>
    </source>
</evidence>
<sequence>MSISPLASFIDLLIGKQVEVIVGLSNMAKVAAHGALTSASLQIGGDALKVGPTVKRKTPSELRGEQLKRTNVAELVSKSLAPSEMDNGLKKTDPPRNPRYIDTRMDEVYPAKKSRFKLSGKENAKENSSIQQPISLKKISAFSNFAAERRQQFSFPQNSVASVDVPKDDMLSARPTLEKCSHGTFLSVTELSSGGQKLSGLATVDMDKALKGLAVCEAFPTRPPESSQKIDDLSTGSFCSEFHVTGLKVPLDFTLKTYMRLVSSSSVNWLNRLITCGTYNGVPQFTSHSGSSEDQNISSASQTGLTSQILNSKALHSWIYPQSSLPPSLMSILVSSAADGVEMDFLRKRIGAWEESFRSLYYMFRENACSVFYVCTSHFVVMFTSVDGLGRSRSYQAYISQSTRGLRSSLKEHDVSFTMPLCRSQVEQVTTEDLVELSEIEKRNLGQTRRMNSFSDVDNTPQSLLAFSGNQNVHGLYDILLNYRSFLTFLNAVDVPVLYSPVPFQHAALSAPEVRCMEIKRADHGTSLSHASSTLNDGHSTPISSAGLCYSVEIKDSHIPPWIICKICALMASKGQSFEASFTTEHTSVSLNTALGVVSQIADSEVTVEDSQETAYTFGIPEAIVSPCLHSGLLKGLSYCNGSYTVSLSPV</sequence>
<evidence type="ECO:0000256" key="1">
    <source>
        <dbReference type="ARBA" id="ARBA00004123"/>
    </source>
</evidence>
<comment type="subcellular location">
    <subcellularLocation>
        <location evidence="1">Nucleus</location>
    </subcellularLocation>
</comment>
<dbReference type="PRINTS" id="PR02064">
    <property type="entry name" value="DONSON"/>
</dbReference>
<dbReference type="EMBL" id="KN395939">
    <property type="protein sequence ID" value="KHG11487.1"/>
    <property type="molecule type" value="Genomic_DNA"/>
</dbReference>
<evidence type="ECO:0000313" key="6">
    <source>
        <dbReference type="Proteomes" id="UP000032142"/>
    </source>
</evidence>
<dbReference type="PANTHER" id="PTHR12972:SF0">
    <property type="entry name" value="PROTEIN DOWNSTREAM NEIGHBOR OF SON"/>
    <property type="match status" value="1"/>
</dbReference>
<evidence type="ECO:0000256" key="2">
    <source>
        <dbReference type="ARBA" id="ARBA00022473"/>
    </source>
</evidence>
<dbReference type="GO" id="GO:0033260">
    <property type="term" value="P:nuclear DNA replication"/>
    <property type="evidence" value="ECO:0007669"/>
    <property type="project" value="TreeGrafter"/>
</dbReference>
<evidence type="ECO:0000313" key="5">
    <source>
        <dbReference type="EMBL" id="KHG11487.1"/>
    </source>
</evidence>
<keyword evidence="2" id="KW-0217">Developmental protein</keyword>
<evidence type="ECO:0000256" key="4">
    <source>
        <dbReference type="ARBA" id="ARBA00025806"/>
    </source>
</evidence>
<proteinExistence type="inferred from homology"/>
<dbReference type="OrthoDB" id="534063at2759"/>